<reference evidence="1 2" key="1">
    <citation type="submission" date="2016-06" db="EMBL/GenBank/DDBJ databases">
        <title>The Draft Genome Sequence and Annotation of the Desert Woodrat Neotoma lepida.</title>
        <authorList>
            <person name="Campbell M."/>
            <person name="Oakeson K.F."/>
            <person name="Yandell M."/>
            <person name="Halpert J.R."/>
            <person name="Dearing D."/>
        </authorList>
    </citation>
    <scope>NUCLEOTIDE SEQUENCE [LARGE SCALE GENOMIC DNA]</scope>
    <source>
        <strain evidence="1">417</strain>
        <tissue evidence="1">Liver</tissue>
    </source>
</reference>
<name>A0A1A6FT68_NEOLE</name>
<organism evidence="1 2">
    <name type="scientific">Neotoma lepida</name>
    <name type="common">Desert woodrat</name>
    <dbReference type="NCBI Taxonomy" id="56216"/>
    <lineage>
        <taxon>Eukaryota</taxon>
        <taxon>Metazoa</taxon>
        <taxon>Chordata</taxon>
        <taxon>Craniata</taxon>
        <taxon>Vertebrata</taxon>
        <taxon>Euteleostomi</taxon>
        <taxon>Mammalia</taxon>
        <taxon>Eutheria</taxon>
        <taxon>Euarchontoglires</taxon>
        <taxon>Glires</taxon>
        <taxon>Rodentia</taxon>
        <taxon>Myomorpha</taxon>
        <taxon>Muroidea</taxon>
        <taxon>Cricetidae</taxon>
        <taxon>Neotominae</taxon>
        <taxon>Neotoma</taxon>
    </lineage>
</organism>
<feature type="non-terminal residue" evidence="1">
    <location>
        <position position="135"/>
    </location>
</feature>
<proteinExistence type="predicted"/>
<accession>A0A1A6FT68</accession>
<gene>
    <name evidence="1" type="ORF">A6R68_11725</name>
</gene>
<dbReference type="EMBL" id="LZPO01117427">
    <property type="protein sequence ID" value="OBS57151.1"/>
    <property type="molecule type" value="Genomic_DNA"/>
</dbReference>
<dbReference type="Proteomes" id="UP000092124">
    <property type="component" value="Unassembled WGS sequence"/>
</dbReference>
<evidence type="ECO:0000313" key="1">
    <source>
        <dbReference type="EMBL" id="OBS57151.1"/>
    </source>
</evidence>
<keyword evidence="2" id="KW-1185">Reference proteome</keyword>
<dbReference type="AlphaFoldDB" id="A0A1A6FT68"/>
<comment type="caution">
    <text evidence="1">The sequence shown here is derived from an EMBL/GenBank/DDBJ whole genome shotgun (WGS) entry which is preliminary data.</text>
</comment>
<sequence length="135" mass="14949">MNSYWSLNYSEMFGTPPGPSRGMSKNKEMDIDESLYSQHLYVLGHEADEAPPHLQCTDLRPAESGCGNCQEYHLGVFRLSLSMTRALSRELFCLPRCLLLASPHLDCSLCTACVSSLSFSTLSSVVPVREDIGKN</sequence>
<protein>
    <submittedName>
        <fullName evidence="1">Uncharacterized protein</fullName>
    </submittedName>
</protein>
<evidence type="ECO:0000313" key="2">
    <source>
        <dbReference type="Proteomes" id="UP000092124"/>
    </source>
</evidence>